<accession>A0AAW6HQ57</accession>
<organism evidence="2 3">
    <name type="scientific">Mycoplasma bradburyae</name>
    <dbReference type="NCBI Taxonomy" id="2963128"/>
    <lineage>
        <taxon>Bacteria</taxon>
        <taxon>Bacillati</taxon>
        <taxon>Mycoplasmatota</taxon>
        <taxon>Mollicutes</taxon>
        <taxon>Mycoplasmataceae</taxon>
        <taxon>Mycoplasma</taxon>
    </lineage>
</organism>
<evidence type="ECO:0000313" key="3">
    <source>
        <dbReference type="Proteomes" id="UP001216384"/>
    </source>
</evidence>
<reference evidence="2" key="1">
    <citation type="submission" date="2021-11" db="EMBL/GenBank/DDBJ databases">
        <title>Description of Mycoplasma bradburyaesp. nov.from sea birds: a tribute to a great mycoplasmologist.</title>
        <authorList>
            <person name="Ramirez A.S."/>
            <person name="Poveda C."/>
            <person name="Suarez-Perez A."/>
            <person name="Rosales R.S."/>
            <person name="Dijkman R."/>
            <person name="Feberwee A."/>
            <person name="Spergser J."/>
            <person name="Szostak M.P."/>
            <person name="Ressel L."/>
            <person name="Calabuig P."/>
            <person name="Catania S."/>
            <person name="Gobbo F."/>
            <person name="Timofte D."/>
            <person name="Poveda J.B."/>
        </authorList>
    </citation>
    <scope>NUCLEOTIDE SEQUENCE</scope>
    <source>
        <strain evidence="2">T264</strain>
    </source>
</reference>
<name>A0AAW6HQ57_9MOLU</name>
<dbReference type="AlphaFoldDB" id="A0AAW6HQ57"/>
<feature type="chain" id="PRO_5043846127" description="Lipoprotein" evidence="1">
    <location>
        <begin position="30"/>
        <end position="796"/>
    </location>
</feature>
<comment type="caution">
    <text evidence="2">The sequence shown here is derived from an EMBL/GenBank/DDBJ whole genome shotgun (WGS) entry which is preliminary data.</text>
</comment>
<dbReference type="Pfam" id="PF17374">
    <property type="entry name" value="DUF5396"/>
    <property type="match status" value="1"/>
</dbReference>
<gene>
    <name evidence="2" type="ORF">LNO71_00515</name>
</gene>
<protein>
    <recommendedName>
        <fullName evidence="4">Lipoprotein</fullName>
    </recommendedName>
</protein>
<evidence type="ECO:0000313" key="2">
    <source>
        <dbReference type="EMBL" id="MDC4183128.1"/>
    </source>
</evidence>
<evidence type="ECO:0000256" key="1">
    <source>
        <dbReference type="SAM" id="SignalP"/>
    </source>
</evidence>
<dbReference type="InterPro" id="IPR035158">
    <property type="entry name" value="DUF5396"/>
</dbReference>
<dbReference type="Proteomes" id="UP001216384">
    <property type="component" value="Unassembled WGS sequence"/>
</dbReference>
<dbReference type="RefSeq" id="WP_255045685.1">
    <property type="nucleotide sequence ID" value="NZ_CP101415.1"/>
</dbReference>
<dbReference type="EMBL" id="JAJHZP010000002">
    <property type="protein sequence ID" value="MDC4183128.1"/>
    <property type="molecule type" value="Genomic_DNA"/>
</dbReference>
<proteinExistence type="predicted"/>
<sequence length="796" mass="91426">MKNNKLLKKTRRFLTISGLLCATIVSSCARNSQVDSPYIDKNKSFVIKDASGLRDIQVNYDTWLKALDSYGATSTKPFIANYKSLDVGFSLSQSDYWNNLKNAIENLSNNKIKFNFNNPQSARISIPDWNPNGNSTLGSLRWSTTYQHIVPYLEVYFWTQYFNNSIKPLYDFLVLITKKTDEYINKKGEYFVVVANNLKEYLLSNKVFKNFTDSFEQSKQDNNALFSFDNNNFSLILTDWQFGSTDEVPSEERSKFLIDFLDSRLLFLPTHSLGREEFNRILIKPGWGYIDSIQYRDIVAPDDNSILRTAIKFNPFINDGRWAPLNEQLFTVSEFGFDTTLSGLTTIQYEDVATKATDAKQIVTLELAKKIKLYDKENNLLSVILRKDQDKNALSEEEKAVLYDSYNIDISEPKLNAAVFKATRYEFDIDTNFKWKNYKGEDQWSLSAKDWERGMEIYHLSNKLGINPNGNYLNQANVDLTKTISHPDVEVNSNDYDIGDFTQTQDDKLNIYLTKPYFNLLIFISNNGAFRPRPHLADSVKNLRLSTQKDKDNSTLGKIVLNSDNQVDTNRSDIANIFGGYSNKNNNANQALLNNAYYIGPYYLNSISDNDIVFKKNENYFNILQNTLTNKKVPKTIVQQYGATDLVALVQSFNRADGLSFLDINSLRSNTIHTVDTFKYLKNLKVSKVKRINHTVWSNKPYVNNAAQSNIGEVAARFLDDFDSDNARIFRAGLIAFIKWRDLAKLIQQGANFYYSVAPYGIFNYKGTEWYESISKNERMGGLVLPLSEYGYNYKP</sequence>
<evidence type="ECO:0008006" key="4">
    <source>
        <dbReference type="Google" id="ProtNLM"/>
    </source>
</evidence>
<feature type="signal peptide" evidence="1">
    <location>
        <begin position="1"/>
        <end position="29"/>
    </location>
</feature>
<dbReference type="PROSITE" id="PS51257">
    <property type="entry name" value="PROKAR_LIPOPROTEIN"/>
    <property type="match status" value="1"/>
</dbReference>
<dbReference type="SUPFAM" id="SSF53850">
    <property type="entry name" value="Periplasmic binding protein-like II"/>
    <property type="match status" value="1"/>
</dbReference>
<keyword evidence="1" id="KW-0732">Signal</keyword>